<dbReference type="SUPFAM" id="SSF52540">
    <property type="entry name" value="P-loop containing nucleoside triphosphate hydrolases"/>
    <property type="match status" value="1"/>
</dbReference>
<accession>A0A7K0DNK4</accession>
<dbReference type="Pfam" id="PF00196">
    <property type="entry name" value="GerE"/>
    <property type="match status" value="1"/>
</dbReference>
<dbReference type="SUPFAM" id="SSF48452">
    <property type="entry name" value="TPR-like"/>
    <property type="match status" value="1"/>
</dbReference>
<comment type="caution">
    <text evidence="5">The sequence shown here is derived from an EMBL/GenBank/DDBJ whole genome shotgun (WGS) entry which is preliminary data.</text>
</comment>
<evidence type="ECO:0000256" key="3">
    <source>
        <dbReference type="ARBA" id="ARBA00023163"/>
    </source>
</evidence>
<dbReference type="Gene3D" id="1.10.10.10">
    <property type="entry name" value="Winged helix-like DNA-binding domain superfamily/Winged helix DNA-binding domain"/>
    <property type="match status" value="1"/>
</dbReference>
<dbReference type="PROSITE" id="PS50043">
    <property type="entry name" value="HTH_LUXR_2"/>
    <property type="match status" value="1"/>
</dbReference>
<evidence type="ECO:0000259" key="4">
    <source>
        <dbReference type="PROSITE" id="PS50043"/>
    </source>
</evidence>
<dbReference type="SUPFAM" id="SSF46894">
    <property type="entry name" value="C-terminal effector domain of the bipartite response regulators"/>
    <property type="match status" value="1"/>
</dbReference>
<sequence length="907" mass="97685">MPARRAALDQLLARTARPGRSSAIVVVTAPAGGGLTTFMRAVADHCGIDRDVRAATVYRLLGLPWETAAGDGLAGIVVPEPQSPAKTAERWRAALAQSAADSWDAVILLEDAHYVDSFTLQTLVSMGRRPDPPRVLVLLGWRDTDPYDPGAQQPSDRLRDVVRAAADHIVHLTAIGTADVGALADGRGLGFSPAQIDRLLRHSGGRIRNVVELLDEVSPADWDAPYFSLPAPATAARAVSALLDGLDKPATDLVHSVAVLEAADRQAPVVAVESAGRVGRVGDTVRAVAVAARAGLLITLDEHATVVRLPDPVVRRAVLAHAGPVRCAELHTRAAETTLDAAVALRHRWFASPRPDAELANGLDELAADRARQGAWAAAGDLLMLAAHASTEHESRAGRLMRAVDALVGAGEVPRASRYLTVLESLHETPLRNAVLGYLAVVRGRPAEAESRLARAWKLVDPSRDAPTASLIAQRYVLHHLVRCRPRDLVLWSDRAIELVDPDTPTAVEAAAIRGLGIAPLRGIDVALEGYGALVERVPEGPVAQRVTMASGWLHLAGDDLDRAREELQSAVPIDFLGGSVRISLWARAWLARVQFQSGDWQEALRTATAGVELAQRSGMSLLVPLLEWTRTQIHALRGDWDAAERCLRSGDAGAREYEMMRVPAALARAALSEARADYPAVLRALAPLTEPWAREWVDKPGYWPWADVYANALVATGRQDDADAFLRPHEQAAAAFDHGSATARLAYARGRWHGHRGDIDAARACFVRAIALLEPLPLRYDRARVHFAFGQALRRAGRRAEADAVISTARDAYVALGADTYVARCDRELAAGGVNAVRMQRGFDDLTPQEEAVAALVAVGRSNKEVAAELFLSVKTVQYHLTRIYAKLGIRSRAELAARRAAANPE</sequence>
<proteinExistence type="predicted"/>
<dbReference type="InterPro" id="IPR016032">
    <property type="entry name" value="Sig_transdc_resp-reg_C-effctor"/>
</dbReference>
<evidence type="ECO:0000256" key="1">
    <source>
        <dbReference type="ARBA" id="ARBA00023015"/>
    </source>
</evidence>
<evidence type="ECO:0000313" key="5">
    <source>
        <dbReference type="EMBL" id="MQY27271.1"/>
    </source>
</evidence>
<dbReference type="EMBL" id="WEGI01000006">
    <property type="protein sequence ID" value="MQY27271.1"/>
    <property type="molecule type" value="Genomic_DNA"/>
</dbReference>
<dbReference type="PROSITE" id="PS00622">
    <property type="entry name" value="HTH_LUXR_1"/>
    <property type="match status" value="1"/>
</dbReference>
<keyword evidence="1" id="KW-0805">Transcription regulation</keyword>
<gene>
    <name evidence="5" type="ORF">NRB56_28540</name>
</gene>
<dbReference type="Proteomes" id="UP000431401">
    <property type="component" value="Unassembled WGS sequence"/>
</dbReference>
<keyword evidence="3" id="KW-0804">Transcription</keyword>
<dbReference type="InterPro" id="IPR036388">
    <property type="entry name" value="WH-like_DNA-bd_sf"/>
</dbReference>
<feature type="domain" description="HTH luxR-type" evidence="4">
    <location>
        <begin position="840"/>
        <end position="905"/>
    </location>
</feature>
<dbReference type="InterPro" id="IPR027417">
    <property type="entry name" value="P-loop_NTPase"/>
</dbReference>
<keyword evidence="6" id="KW-1185">Reference proteome</keyword>
<keyword evidence="2" id="KW-0238">DNA-binding</keyword>
<dbReference type="GO" id="GO:0006355">
    <property type="term" value="P:regulation of DNA-templated transcription"/>
    <property type="evidence" value="ECO:0007669"/>
    <property type="project" value="InterPro"/>
</dbReference>
<organism evidence="5 6">
    <name type="scientific">Nocardia aurantia</name>
    <dbReference type="NCBI Taxonomy" id="2585199"/>
    <lineage>
        <taxon>Bacteria</taxon>
        <taxon>Bacillati</taxon>
        <taxon>Actinomycetota</taxon>
        <taxon>Actinomycetes</taxon>
        <taxon>Mycobacteriales</taxon>
        <taxon>Nocardiaceae</taxon>
        <taxon>Nocardia</taxon>
    </lineage>
</organism>
<dbReference type="GO" id="GO:0003677">
    <property type="term" value="F:DNA binding"/>
    <property type="evidence" value="ECO:0007669"/>
    <property type="project" value="UniProtKB-KW"/>
</dbReference>
<dbReference type="InterPro" id="IPR011990">
    <property type="entry name" value="TPR-like_helical_dom_sf"/>
</dbReference>
<dbReference type="SMART" id="SM00421">
    <property type="entry name" value="HTH_LUXR"/>
    <property type="match status" value="1"/>
</dbReference>
<dbReference type="AlphaFoldDB" id="A0A7K0DNK4"/>
<dbReference type="InterPro" id="IPR000792">
    <property type="entry name" value="Tscrpt_reg_LuxR_C"/>
</dbReference>
<dbReference type="PANTHER" id="PTHR44688:SF16">
    <property type="entry name" value="DNA-BINDING TRANSCRIPTIONAL ACTIVATOR DEVR_DOSR"/>
    <property type="match status" value="1"/>
</dbReference>
<dbReference type="PRINTS" id="PR00038">
    <property type="entry name" value="HTHLUXR"/>
</dbReference>
<evidence type="ECO:0000313" key="6">
    <source>
        <dbReference type="Proteomes" id="UP000431401"/>
    </source>
</evidence>
<evidence type="ECO:0000256" key="2">
    <source>
        <dbReference type="ARBA" id="ARBA00023125"/>
    </source>
</evidence>
<dbReference type="PANTHER" id="PTHR44688">
    <property type="entry name" value="DNA-BINDING TRANSCRIPTIONAL ACTIVATOR DEVR_DOSR"/>
    <property type="match status" value="1"/>
</dbReference>
<name>A0A7K0DNK4_9NOCA</name>
<reference evidence="5 6" key="1">
    <citation type="submission" date="2019-10" db="EMBL/GenBank/DDBJ databases">
        <title>Nocardia macrotermitis sp. nov. and Nocardia aurantia sp. nov., isolated from the gut of fungus growing-termite Macrotermes natalensis.</title>
        <authorList>
            <person name="Benndorf R."/>
            <person name="Schwitalla J."/>
            <person name="Martin K."/>
            <person name="De Beer W."/>
            <person name="Kaster A.-K."/>
            <person name="Vollmers J."/>
            <person name="Poulsen M."/>
            <person name="Beemelmanns C."/>
        </authorList>
    </citation>
    <scope>NUCLEOTIDE SEQUENCE [LARGE SCALE GENOMIC DNA]</scope>
    <source>
        <strain evidence="5 6">RB56</strain>
    </source>
</reference>
<protein>
    <recommendedName>
        <fullName evidence="4">HTH luxR-type domain-containing protein</fullName>
    </recommendedName>
</protein>
<dbReference type="Gene3D" id="1.25.40.10">
    <property type="entry name" value="Tetratricopeptide repeat domain"/>
    <property type="match status" value="2"/>
</dbReference>
<dbReference type="CDD" id="cd06170">
    <property type="entry name" value="LuxR_C_like"/>
    <property type="match status" value="1"/>
</dbReference>